<dbReference type="Proteomes" id="UP000299102">
    <property type="component" value="Unassembled WGS sequence"/>
</dbReference>
<name>A0A4C1WGM8_EUMVA</name>
<organism evidence="1 2">
    <name type="scientific">Eumeta variegata</name>
    <name type="common">Bagworm moth</name>
    <name type="synonym">Eumeta japonica</name>
    <dbReference type="NCBI Taxonomy" id="151549"/>
    <lineage>
        <taxon>Eukaryota</taxon>
        <taxon>Metazoa</taxon>
        <taxon>Ecdysozoa</taxon>
        <taxon>Arthropoda</taxon>
        <taxon>Hexapoda</taxon>
        <taxon>Insecta</taxon>
        <taxon>Pterygota</taxon>
        <taxon>Neoptera</taxon>
        <taxon>Endopterygota</taxon>
        <taxon>Lepidoptera</taxon>
        <taxon>Glossata</taxon>
        <taxon>Ditrysia</taxon>
        <taxon>Tineoidea</taxon>
        <taxon>Psychidae</taxon>
        <taxon>Oiketicinae</taxon>
        <taxon>Eumeta</taxon>
    </lineage>
</organism>
<evidence type="ECO:0000313" key="1">
    <source>
        <dbReference type="EMBL" id="GBP50586.1"/>
    </source>
</evidence>
<proteinExistence type="predicted"/>
<gene>
    <name evidence="1" type="ORF">EVAR_29345_1</name>
</gene>
<accession>A0A4C1WGM8</accession>
<evidence type="ECO:0000313" key="2">
    <source>
        <dbReference type="Proteomes" id="UP000299102"/>
    </source>
</evidence>
<comment type="caution">
    <text evidence="1">The sequence shown here is derived from an EMBL/GenBank/DDBJ whole genome shotgun (WGS) entry which is preliminary data.</text>
</comment>
<protein>
    <submittedName>
        <fullName evidence="1">Uncharacterized protein</fullName>
    </submittedName>
</protein>
<dbReference type="EMBL" id="BGZK01000568">
    <property type="protein sequence ID" value="GBP50586.1"/>
    <property type="molecule type" value="Genomic_DNA"/>
</dbReference>
<dbReference type="AlphaFoldDB" id="A0A4C1WGM8"/>
<reference evidence="1 2" key="1">
    <citation type="journal article" date="2019" name="Commun. Biol.">
        <title>The bagworm genome reveals a unique fibroin gene that provides high tensile strength.</title>
        <authorList>
            <person name="Kono N."/>
            <person name="Nakamura H."/>
            <person name="Ohtoshi R."/>
            <person name="Tomita M."/>
            <person name="Numata K."/>
            <person name="Arakawa K."/>
        </authorList>
    </citation>
    <scope>NUCLEOTIDE SEQUENCE [LARGE SCALE GENOMIC DNA]</scope>
</reference>
<keyword evidence="2" id="KW-1185">Reference proteome</keyword>
<sequence>MVLERVLISTSSDLNHDGSYILTVDANTRVGMDLNVDVGTNLTHIEQSIWNGYGRKGANEGIRRECKRGGVREWKRGGIELGAGRGGVLRIKWGSGPEAGYRIAAHLWECAFTNICRRFRY</sequence>